<gene>
    <name evidence="2" type="ORF">HC175_18690</name>
</gene>
<evidence type="ECO:0000313" key="2">
    <source>
        <dbReference type="EMBL" id="NJW54940.1"/>
    </source>
</evidence>
<dbReference type="Proteomes" id="UP000703674">
    <property type="component" value="Unassembled WGS sequence"/>
</dbReference>
<sequence length="119" mass="13324">MKNSLHLFLKKIMALLIICSFYAEGKAMFQQIPGTPFTEYKGKVVNSRDQEPLSAVYLAVENSNVSTVTNSDGEFSLKIPNNNDNVNVIVSHLGFRSQKLPLSFFQKGNVVIELQETLE</sequence>
<feature type="non-terminal residue" evidence="2">
    <location>
        <position position="119"/>
    </location>
</feature>
<proteinExistence type="predicted"/>
<dbReference type="Pfam" id="PF13715">
    <property type="entry name" value="CarbopepD_reg_2"/>
    <property type="match status" value="1"/>
</dbReference>
<protein>
    <submittedName>
        <fullName evidence="2">Carboxypeptidase-like regulatory domain-containing protein</fullName>
    </submittedName>
</protein>
<dbReference type="SUPFAM" id="SSF49464">
    <property type="entry name" value="Carboxypeptidase regulatory domain-like"/>
    <property type="match status" value="1"/>
</dbReference>
<evidence type="ECO:0000313" key="3">
    <source>
        <dbReference type="Proteomes" id="UP000703674"/>
    </source>
</evidence>
<evidence type="ECO:0000256" key="1">
    <source>
        <dbReference type="SAM" id="SignalP"/>
    </source>
</evidence>
<comment type="caution">
    <text evidence="2">The sequence shown here is derived from an EMBL/GenBank/DDBJ whole genome shotgun (WGS) entry which is preliminary data.</text>
</comment>
<dbReference type="EMBL" id="JAAVJR010000649">
    <property type="protein sequence ID" value="NJW54940.1"/>
    <property type="molecule type" value="Genomic_DNA"/>
</dbReference>
<dbReference type="RefSeq" id="WP_168139708.1">
    <property type="nucleotide sequence ID" value="NZ_JAAVJR010000649.1"/>
</dbReference>
<organism evidence="2 3">
    <name type="scientific">Salinimicrobium oceani</name>
    <dbReference type="NCBI Taxonomy" id="2722702"/>
    <lineage>
        <taxon>Bacteria</taxon>
        <taxon>Pseudomonadati</taxon>
        <taxon>Bacteroidota</taxon>
        <taxon>Flavobacteriia</taxon>
        <taxon>Flavobacteriales</taxon>
        <taxon>Flavobacteriaceae</taxon>
        <taxon>Salinimicrobium</taxon>
    </lineage>
</organism>
<dbReference type="Gene3D" id="2.60.40.1120">
    <property type="entry name" value="Carboxypeptidase-like, regulatory domain"/>
    <property type="match status" value="1"/>
</dbReference>
<reference evidence="2 3" key="1">
    <citation type="submission" date="2020-03" db="EMBL/GenBank/DDBJ databases">
        <title>Salinimicrobium sp. nov, isolated from SCS.</title>
        <authorList>
            <person name="Cao W.R."/>
        </authorList>
    </citation>
    <scope>NUCLEOTIDE SEQUENCE [LARGE SCALE GENOMIC DNA]</scope>
    <source>
        <strain evidence="3">J15B91</strain>
    </source>
</reference>
<keyword evidence="3" id="KW-1185">Reference proteome</keyword>
<dbReference type="InterPro" id="IPR008969">
    <property type="entry name" value="CarboxyPept-like_regulatory"/>
</dbReference>
<accession>A0ABX1D3C5</accession>
<keyword evidence="1" id="KW-0732">Signal</keyword>
<feature type="chain" id="PRO_5045303022" evidence="1">
    <location>
        <begin position="26"/>
        <end position="119"/>
    </location>
</feature>
<feature type="signal peptide" evidence="1">
    <location>
        <begin position="1"/>
        <end position="25"/>
    </location>
</feature>
<name>A0ABX1D3C5_9FLAO</name>